<keyword evidence="4" id="KW-1185">Reference proteome</keyword>
<dbReference type="InterPro" id="IPR036397">
    <property type="entry name" value="RNaseH_sf"/>
</dbReference>
<dbReference type="Proteomes" id="UP000278907">
    <property type="component" value="Unassembled WGS sequence"/>
</dbReference>
<evidence type="ECO:0000256" key="1">
    <source>
        <dbReference type="SAM" id="MobiDB-lite"/>
    </source>
</evidence>
<comment type="caution">
    <text evidence="3">The sequence shown here is derived from an EMBL/GenBank/DDBJ whole genome shotgun (WGS) entry which is preliminary data.</text>
</comment>
<sequence>MRFAVEWLSDNGPVYTARDTRDFGLSLGLRVCTTPSYSPQRNGMAESFTSTNCPRPLTSSPSCPPGSATTTAATRIAG</sequence>
<evidence type="ECO:0000313" key="3">
    <source>
        <dbReference type="EMBL" id="RKI16243.1"/>
    </source>
</evidence>
<name>A0ABX9QS99_9BACT</name>
<organism evidence="3 4">
    <name type="scientific">Corallococcus praedator</name>
    <dbReference type="NCBI Taxonomy" id="2316724"/>
    <lineage>
        <taxon>Bacteria</taxon>
        <taxon>Pseudomonadati</taxon>
        <taxon>Myxococcota</taxon>
        <taxon>Myxococcia</taxon>
        <taxon>Myxococcales</taxon>
        <taxon>Cystobacterineae</taxon>
        <taxon>Myxococcaceae</taxon>
        <taxon>Corallococcus</taxon>
    </lineage>
</organism>
<dbReference type="InterPro" id="IPR001584">
    <property type="entry name" value="Integrase_cat-core"/>
</dbReference>
<protein>
    <submittedName>
        <fullName evidence="3">Transposase</fullName>
    </submittedName>
</protein>
<proteinExistence type="predicted"/>
<feature type="region of interest" description="Disordered" evidence="1">
    <location>
        <begin position="38"/>
        <end position="78"/>
    </location>
</feature>
<dbReference type="EMBL" id="RAWI01000012">
    <property type="protein sequence ID" value="RKI16243.1"/>
    <property type="molecule type" value="Genomic_DNA"/>
</dbReference>
<dbReference type="SUPFAM" id="SSF53098">
    <property type="entry name" value="Ribonuclease H-like"/>
    <property type="match status" value="1"/>
</dbReference>
<gene>
    <name evidence="3" type="ORF">D7Y13_03075</name>
</gene>
<reference evidence="3 4" key="1">
    <citation type="submission" date="2018-09" db="EMBL/GenBank/DDBJ databases">
        <authorList>
            <person name="Livingstone P.G."/>
            <person name="Whitworth D.E."/>
        </authorList>
    </citation>
    <scope>NUCLEOTIDE SEQUENCE [LARGE SCALE GENOMIC DNA]</scope>
    <source>
        <strain evidence="3 4">CA031B</strain>
    </source>
</reference>
<dbReference type="PROSITE" id="PS50994">
    <property type="entry name" value="INTEGRASE"/>
    <property type="match status" value="1"/>
</dbReference>
<feature type="domain" description="Integrase catalytic" evidence="2">
    <location>
        <begin position="1"/>
        <end position="51"/>
    </location>
</feature>
<evidence type="ECO:0000313" key="4">
    <source>
        <dbReference type="Proteomes" id="UP000278907"/>
    </source>
</evidence>
<dbReference type="InterPro" id="IPR012337">
    <property type="entry name" value="RNaseH-like_sf"/>
</dbReference>
<evidence type="ECO:0000259" key="2">
    <source>
        <dbReference type="PROSITE" id="PS50994"/>
    </source>
</evidence>
<accession>A0ABX9QS99</accession>
<dbReference type="Gene3D" id="3.30.420.10">
    <property type="entry name" value="Ribonuclease H-like superfamily/Ribonuclease H"/>
    <property type="match status" value="1"/>
</dbReference>